<name>A0A812Q120_SYMPI</name>
<sequence>MATENNTSSTTVIISGKNVFHEGSLNAKLKVLNAETCVVITDYEDVRGYLSADGETIDWEDGDCWRRVASSQDAMGGYGGHQSAGSCKMQERPKDQRYQEASNVSAVDALLQRDVQVP</sequence>
<proteinExistence type="predicted"/>
<keyword evidence="3" id="KW-1185">Reference proteome</keyword>
<organism evidence="2 3">
    <name type="scientific">Symbiodinium pilosum</name>
    <name type="common">Dinoflagellate</name>
    <dbReference type="NCBI Taxonomy" id="2952"/>
    <lineage>
        <taxon>Eukaryota</taxon>
        <taxon>Sar</taxon>
        <taxon>Alveolata</taxon>
        <taxon>Dinophyceae</taxon>
        <taxon>Suessiales</taxon>
        <taxon>Symbiodiniaceae</taxon>
        <taxon>Symbiodinium</taxon>
    </lineage>
</organism>
<evidence type="ECO:0000313" key="3">
    <source>
        <dbReference type="Proteomes" id="UP000649617"/>
    </source>
</evidence>
<evidence type="ECO:0000313" key="2">
    <source>
        <dbReference type="EMBL" id="CAE7369552.1"/>
    </source>
</evidence>
<evidence type="ECO:0000256" key="1">
    <source>
        <dbReference type="SAM" id="MobiDB-lite"/>
    </source>
</evidence>
<protein>
    <submittedName>
        <fullName evidence="2">Uncharacterized protein</fullName>
    </submittedName>
</protein>
<dbReference type="Proteomes" id="UP000649617">
    <property type="component" value="Unassembled WGS sequence"/>
</dbReference>
<dbReference type="EMBL" id="CAJNIZ010015113">
    <property type="protein sequence ID" value="CAE7369552.1"/>
    <property type="molecule type" value="Genomic_DNA"/>
</dbReference>
<dbReference type="OrthoDB" id="418623at2759"/>
<gene>
    <name evidence="2" type="ORF">SPIL2461_LOCUS8973</name>
</gene>
<dbReference type="AlphaFoldDB" id="A0A812Q120"/>
<comment type="caution">
    <text evidence="2">The sequence shown here is derived from an EMBL/GenBank/DDBJ whole genome shotgun (WGS) entry which is preliminary data.</text>
</comment>
<feature type="compositionally biased region" description="Basic and acidic residues" evidence="1">
    <location>
        <begin position="89"/>
        <end position="98"/>
    </location>
</feature>
<feature type="region of interest" description="Disordered" evidence="1">
    <location>
        <begin position="74"/>
        <end position="103"/>
    </location>
</feature>
<accession>A0A812Q120</accession>
<reference evidence="2" key="1">
    <citation type="submission" date="2021-02" db="EMBL/GenBank/DDBJ databases">
        <authorList>
            <person name="Dougan E. K."/>
            <person name="Rhodes N."/>
            <person name="Thang M."/>
            <person name="Chan C."/>
        </authorList>
    </citation>
    <scope>NUCLEOTIDE SEQUENCE</scope>
</reference>